<dbReference type="RefSeq" id="WP_390301571.1">
    <property type="nucleotide sequence ID" value="NZ_JBHRRZ010000002.1"/>
</dbReference>
<evidence type="ECO:0000313" key="2">
    <source>
        <dbReference type="EMBL" id="MFC2946936.1"/>
    </source>
</evidence>
<reference evidence="3" key="1">
    <citation type="journal article" date="2019" name="Int. J. Syst. Evol. Microbiol.">
        <title>The Global Catalogue of Microorganisms (GCM) 10K type strain sequencing project: providing services to taxonomists for standard genome sequencing and annotation.</title>
        <authorList>
            <consortium name="The Broad Institute Genomics Platform"/>
            <consortium name="The Broad Institute Genome Sequencing Center for Infectious Disease"/>
            <person name="Wu L."/>
            <person name="Ma J."/>
        </authorList>
    </citation>
    <scope>NUCLEOTIDE SEQUENCE [LARGE SCALE GENOMIC DNA]</scope>
    <source>
        <strain evidence="3">KCTC 13193</strain>
    </source>
</reference>
<dbReference type="Proteomes" id="UP001595387">
    <property type="component" value="Unassembled WGS sequence"/>
</dbReference>
<accession>A0ABV7A1J2</accession>
<name>A0ABV7A1J2_9BACI</name>
<evidence type="ECO:0000256" key="1">
    <source>
        <dbReference type="SAM" id="Phobius"/>
    </source>
</evidence>
<dbReference type="EMBL" id="JBHRRZ010000002">
    <property type="protein sequence ID" value="MFC2946936.1"/>
    <property type="molecule type" value="Genomic_DNA"/>
</dbReference>
<sequence>MKHRVSIQLLLTVSLFLIILGQDLQNWEEFSSIRQWLTGTLIVIWLVHLLLTITILYKKFQQKHNYN</sequence>
<evidence type="ECO:0000313" key="3">
    <source>
        <dbReference type="Proteomes" id="UP001595387"/>
    </source>
</evidence>
<keyword evidence="1" id="KW-0812">Transmembrane</keyword>
<comment type="caution">
    <text evidence="2">The sequence shown here is derived from an EMBL/GenBank/DDBJ whole genome shotgun (WGS) entry which is preliminary data.</text>
</comment>
<keyword evidence="1" id="KW-1133">Transmembrane helix</keyword>
<evidence type="ECO:0008006" key="4">
    <source>
        <dbReference type="Google" id="ProtNLM"/>
    </source>
</evidence>
<keyword evidence="1" id="KW-0472">Membrane</keyword>
<proteinExistence type="predicted"/>
<protein>
    <recommendedName>
        <fullName evidence="4">DUF3955 domain-containing protein</fullName>
    </recommendedName>
</protein>
<keyword evidence="3" id="KW-1185">Reference proteome</keyword>
<organism evidence="2 3">
    <name type="scientific">Virgibacillus sediminis</name>
    <dbReference type="NCBI Taxonomy" id="202260"/>
    <lineage>
        <taxon>Bacteria</taxon>
        <taxon>Bacillati</taxon>
        <taxon>Bacillota</taxon>
        <taxon>Bacilli</taxon>
        <taxon>Bacillales</taxon>
        <taxon>Bacillaceae</taxon>
        <taxon>Virgibacillus</taxon>
    </lineage>
</organism>
<feature type="transmembrane region" description="Helical" evidence="1">
    <location>
        <begin position="37"/>
        <end position="57"/>
    </location>
</feature>
<gene>
    <name evidence="2" type="ORF">ACFODW_00965</name>
</gene>